<feature type="compositionally biased region" description="Polar residues" evidence="1">
    <location>
        <begin position="748"/>
        <end position="758"/>
    </location>
</feature>
<dbReference type="EMBL" id="JABWRZ020000001">
    <property type="protein sequence ID" value="MBV4489529.1"/>
    <property type="molecule type" value="Genomic_DNA"/>
</dbReference>
<sequence>MRNNHPQLTSLDDFHILRAPAGQDEPGRQPLLLDELLDHFRTGTHLQLKASDALSIRPPHVFVAQEQGADAIAQPGITLDMYKVSSDLDGLLDTLTEAFQQAQVGFWSGSDPLSGVSRLHWLELLIKAAMLNNVQYQGLDADERATLYAMLDGARTGITISAIRLEFGVGLQTFERPLLDLLLSTTRGARQLLLWCKPCGIIRSYPDQAAFSATFQAEMAERYRFDSLTWSRTALEGDPFAYQAKQLLNVVLDDIRRLTLAHVQTVSEMEGAYARVSDPSLHFLQQAYLVEGLPAIQLPDWLADATSEDRFEYHAALLDLAARQGHSGGASSLADIETIERYANRRLREQIQATYPDKTAYDPDTVLIAVSQQIPNTSAPNPQYLFLRHESLTSLAITRLPAHEVMTRVSAPADSWLSIEQVHTLIHQVDVGGSYPRFLRDQVEAQPRRAERIRQYAWEWRSALRFSVLKASISKQLSENARRALLNFCAGIGDRLEQPRIAPLAFLCAPGASASDRAHGMFIIGLPGQHSWMLYRPFYADQALLEFASLALLMVAIRKEGELQRSVLHWLEDAAREVYENDGFNFPHLPPRLSGLAHLLGVDAALAATALDNLRRPVNASFEAWTGDLDSHLLDARVEAILHVAATGSVSNAQERWALAKAAAWAVFNTATVFCSGLLANVAWLVAALSAAKDDLALLADGGRDEQIVAATDLLTNLAMLLAHRVAHATSATEAPVTVRLSEPAERNTPSGRSSGSIEEQPWAEPATELRPTPIRVDSWSANQRLANLSPERLQALARLQARQSLQGHTPLGTGRLRGLYEVDQRYYVKLAGIAFEVQQTWGGVQIIGPDESSGEWVAQWGGADDGYHIVGRQRSRGPWVTRWNDEWVLNVTGAGGMPNTSQVRSHNRQAYEQLLATAKANQTELSRLGPLMEKSRQKLQAYDDLAAAFNVAYQALPETQRASLPEHLQVQRRQLLAMRERHLLDLKGVSLFLEKQANALKAGVEAFRQMLEPRFARYDRAGGNERRLGEWTGAAIENDMLLLRRLYELPNHERLRALGHGLDKFPVGQEQLSRYAELRKATRDALDVARRILVVSERLDETLPLALDDDRVRFEHKKSKIEQAIRLRPNSTLIVRAQVLSDMAYLTLDKSQLTVESAAELLPLQDALSDPHLSSMLWSHDGLAAANLPYQQQVDILSDALREYRAVLGKACYLQSFEHPAIDSAMLADYVKQLQALVHLTEAELSAALTGIDTSASPLPARVTHQVRAGRRTVIRTSRGRSILVEQAREGNRAIQHNPLTQQPAGKYEQRDGVWLELPVQQPPMQPDTTQLRHRAASLLAQKDTRLAVAARYTDEPNSLSDLMDWQIEDMREVAQQLASSDQPKDIEQVNELAKAVESVTAEKHRLLTDAYLNTRHPDARALRYLSEQHRLQIARTTIRKALSKPDDYLDVYQIRDVEAAQTVLWEAHFHYRSADAPARAFVKGHLKFWEPRGKAREARMEEASSTAERLQIYRGDLRLEQVEGLIPFPDQ</sequence>
<keyword evidence="3" id="KW-1185">Reference proteome</keyword>
<feature type="region of interest" description="Disordered" evidence="1">
    <location>
        <begin position="735"/>
        <end position="775"/>
    </location>
</feature>
<evidence type="ECO:0000313" key="3">
    <source>
        <dbReference type="Proteomes" id="UP000609530"/>
    </source>
</evidence>
<evidence type="ECO:0000256" key="1">
    <source>
        <dbReference type="SAM" id="MobiDB-lite"/>
    </source>
</evidence>
<proteinExistence type="predicted"/>
<dbReference type="Proteomes" id="UP000609530">
    <property type="component" value="Unassembled WGS sequence"/>
</dbReference>
<reference evidence="2 3" key="1">
    <citation type="journal article" date="2020" name="Microorganisms">
        <title>Reliable Identification of Environmental Pseudomonas Isolates Using the rpoD Gene.</title>
        <authorList>
            <consortium name="The Broad Institute Genome Sequencing Platform"/>
            <person name="Girard L."/>
            <person name="Lood C."/>
            <person name="Rokni-Zadeh H."/>
            <person name="van Noort V."/>
            <person name="Lavigne R."/>
            <person name="De Mot R."/>
        </authorList>
    </citation>
    <scope>NUCLEOTIDE SEQUENCE [LARGE SCALE GENOMIC DNA]</scope>
    <source>
        <strain evidence="2 3">RD9SR1</strain>
    </source>
</reference>
<organism evidence="2 3">
    <name type="scientific">Pseudomonas oryzicola</name>
    <dbReference type="NCBI Taxonomy" id="485876"/>
    <lineage>
        <taxon>Bacteria</taxon>
        <taxon>Pseudomonadati</taxon>
        <taxon>Pseudomonadota</taxon>
        <taxon>Gammaproteobacteria</taxon>
        <taxon>Pseudomonadales</taxon>
        <taxon>Pseudomonadaceae</taxon>
        <taxon>Pseudomonas</taxon>
    </lineage>
</organism>
<comment type="caution">
    <text evidence="2">The sequence shown here is derived from an EMBL/GenBank/DDBJ whole genome shotgun (WGS) entry which is preliminary data.</text>
</comment>
<evidence type="ECO:0000313" key="2">
    <source>
        <dbReference type="EMBL" id="MBV4489529.1"/>
    </source>
</evidence>
<name>A0ABS6Q5S7_9PSED</name>
<accession>A0ABS6Q5S7</accession>
<protein>
    <submittedName>
        <fullName evidence="2">Uncharacterized protein</fullName>
    </submittedName>
</protein>
<gene>
    <name evidence="2" type="ORF">HU760_002830</name>
</gene>